<gene>
    <name evidence="3" type="ORF">BXP70_07075</name>
</gene>
<dbReference type="PANTHER" id="PTHR43329">
    <property type="entry name" value="EPOXIDE HYDROLASE"/>
    <property type="match status" value="1"/>
</dbReference>
<keyword evidence="4" id="KW-1185">Reference proteome</keyword>
<sequence length="320" mass="36140">MAPTEGTQHAQSSDVTSAANLDLYSDEELVKKLPGFTNHYVTVNGIRLHYVEGGSGKPLICLPGWPQTWYSYHPIATQLAQHYRVIILDIRGMGTSDKPSSGYDKKTMAQDVYALTQLLGLPKVALLGHDIGGMVAMSFAFNYPEAITKVILADGGYPSEGMRHMSMLPAPGTFEAKMDGNNPYMWWMSFNQIKELPEQLLAGRFRYVLDWLFRYVMIDERHMTEFDRQVYAAAYNQPENIRAANAWYQTFNQDMEDATTYPRLTMPVLGIGSYVAYNNMRMGLPYVAENLEVIGLLDSGHYMFEEKPAQVVEAVLNFLQ</sequence>
<dbReference type="Proteomes" id="UP000194873">
    <property type="component" value="Unassembled WGS sequence"/>
</dbReference>
<reference evidence="3 4" key="1">
    <citation type="submission" date="2017-01" db="EMBL/GenBank/DDBJ databases">
        <title>A new Hymenobacter.</title>
        <authorList>
            <person name="Liang Y."/>
            <person name="Feng F."/>
        </authorList>
    </citation>
    <scope>NUCLEOTIDE SEQUENCE [LARGE SCALE GENOMIC DNA]</scope>
    <source>
        <strain evidence="3">MIMBbqt21</strain>
    </source>
</reference>
<dbReference type="InterPro" id="IPR000073">
    <property type="entry name" value="AB_hydrolase_1"/>
</dbReference>
<dbReference type="PRINTS" id="PR00111">
    <property type="entry name" value="ABHYDROLASE"/>
</dbReference>
<protein>
    <submittedName>
        <fullName evidence="3">Alpha/beta hydrolase</fullName>
    </submittedName>
</protein>
<dbReference type="GO" id="GO:0016787">
    <property type="term" value="F:hydrolase activity"/>
    <property type="evidence" value="ECO:0007669"/>
    <property type="project" value="UniProtKB-KW"/>
</dbReference>
<dbReference type="EMBL" id="MTSE01000003">
    <property type="protein sequence ID" value="OUJ74962.1"/>
    <property type="molecule type" value="Genomic_DNA"/>
</dbReference>
<dbReference type="InterPro" id="IPR000639">
    <property type="entry name" value="Epox_hydrolase-like"/>
</dbReference>
<evidence type="ECO:0000313" key="4">
    <source>
        <dbReference type="Proteomes" id="UP000194873"/>
    </source>
</evidence>
<dbReference type="PRINTS" id="PR00412">
    <property type="entry name" value="EPOXHYDRLASE"/>
</dbReference>
<dbReference type="Pfam" id="PF00561">
    <property type="entry name" value="Abhydrolase_1"/>
    <property type="match status" value="1"/>
</dbReference>
<proteinExistence type="predicted"/>
<dbReference type="AlphaFoldDB" id="A0A243WGT0"/>
<keyword evidence="1 3" id="KW-0378">Hydrolase</keyword>
<evidence type="ECO:0000313" key="3">
    <source>
        <dbReference type="EMBL" id="OUJ74962.1"/>
    </source>
</evidence>
<evidence type="ECO:0000256" key="1">
    <source>
        <dbReference type="ARBA" id="ARBA00022801"/>
    </source>
</evidence>
<dbReference type="Gene3D" id="3.40.50.1820">
    <property type="entry name" value="alpha/beta hydrolase"/>
    <property type="match status" value="1"/>
</dbReference>
<accession>A0A243WGT0</accession>
<organism evidence="3 4">
    <name type="scientific">Hymenobacter crusticola</name>
    <dbReference type="NCBI Taxonomy" id="1770526"/>
    <lineage>
        <taxon>Bacteria</taxon>
        <taxon>Pseudomonadati</taxon>
        <taxon>Bacteroidota</taxon>
        <taxon>Cytophagia</taxon>
        <taxon>Cytophagales</taxon>
        <taxon>Hymenobacteraceae</taxon>
        <taxon>Hymenobacter</taxon>
    </lineage>
</organism>
<dbReference type="SUPFAM" id="SSF53474">
    <property type="entry name" value="alpha/beta-Hydrolases"/>
    <property type="match status" value="1"/>
</dbReference>
<evidence type="ECO:0000259" key="2">
    <source>
        <dbReference type="Pfam" id="PF00561"/>
    </source>
</evidence>
<dbReference type="InterPro" id="IPR029058">
    <property type="entry name" value="AB_hydrolase_fold"/>
</dbReference>
<name>A0A243WGT0_9BACT</name>
<feature type="domain" description="AB hydrolase-1" evidence="2">
    <location>
        <begin position="57"/>
        <end position="188"/>
    </location>
</feature>
<comment type="caution">
    <text evidence="3">The sequence shown here is derived from an EMBL/GenBank/DDBJ whole genome shotgun (WGS) entry which is preliminary data.</text>
</comment>